<evidence type="ECO:0000259" key="4">
    <source>
        <dbReference type="Pfam" id="PF25967"/>
    </source>
</evidence>
<dbReference type="SUPFAM" id="SSF51230">
    <property type="entry name" value="Single hybrid motif"/>
    <property type="match status" value="1"/>
</dbReference>
<keyword evidence="2" id="KW-0732">Signal</keyword>
<comment type="similarity">
    <text evidence="1">Belongs to the membrane fusion protein (MFP) (TC 8.A.1) family.</text>
</comment>
<dbReference type="NCBIfam" id="TIGR01730">
    <property type="entry name" value="RND_mfp"/>
    <property type="match status" value="1"/>
</dbReference>
<evidence type="ECO:0000256" key="1">
    <source>
        <dbReference type="ARBA" id="ARBA00009477"/>
    </source>
</evidence>
<name>A0A368YAX0_9BACI</name>
<dbReference type="Gene3D" id="2.40.420.20">
    <property type="match status" value="1"/>
</dbReference>
<dbReference type="OrthoDB" id="2456449at2"/>
<dbReference type="GO" id="GO:1990281">
    <property type="term" value="C:efflux pump complex"/>
    <property type="evidence" value="ECO:0007669"/>
    <property type="project" value="TreeGrafter"/>
</dbReference>
<dbReference type="PROSITE" id="PS51257">
    <property type="entry name" value="PROKAR_LIPOPROTEIN"/>
    <property type="match status" value="1"/>
</dbReference>
<proteinExistence type="inferred from homology"/>
<feature type="domain" description="Lipoyl-binding" evidence="3">
    <location>
        <begin position="67"/>
        <end position="131"/>
    </location>
</feature>
<dbReference type="InterPro" id="IPR000089">
    <property type="entry name" value="Biotin_lipoyl"/>
</dbReference>
<keyword evidence="6" id="KW-1185">Reference proteome</keyword>
<sequence length="294" mass="32051">MKNLKWLVISMFVLFLVACSNESDEEETEVERVAPVEVAEVTEGDLEVTRTYLARTMPNQTTPVIPPVAGELEEIEVDNGEEVEEEDLLATVTSVENGREFEIEAQADGVISGLNAKEGGMVSNSDPLLTILDLDTITLDLQVTNEQLALFEDLEELNVSFEKTEDAKSYQATVENIANTAGETGLFSITLTLDNEEAGVRAGVVAHVAVPEKVYTDSLLVPTTSLVEENEQTFVYLVNEDETVSKVEITVEEMQSDITAITSEELAAGDQIVISGQLTLADESKISIIEEDQS</sequence>
<feature type="chain" id="PRO_5039606724" evidence="2">
    <location>
        <begin position="23"/>
        <end position="294"/>
    </location>
</feature>
<organism evidence="5 6">
    <name type="scientific">Saliterribacillus persicus</name>
    <dbReference type="NCBI Taxonomy" id="930114"/>
    <lineage>
        <taxon>Bacteria</taxon>
        <taxon>Bacillati</taxon>
        <taxon>Bacillota</taxon>
        <taxon>Bacilli</taxon>
        <taxon>Bacillales</taxon>
        <taxon>Bacillaceae</taxon>
        <taxon>Saliterribacillus</taxon>
    </lineage>
</organism>
<evidence type="ECO:0000313" key="6">
    <source>
        <dbReference type="Proteomes" id="UP000252585"/>
    </source>
</evidence>
<dbReference type="GO" id="GO:0015562">
    <property type="term" value="F:efflux transmembrane transporter activity"/>
    <property type="evidence" value="ECO:0007669"/>
    <property type="project" value="TreeGrafter"/>
</dbReference>
<protein>
    <submittedName>
        <fullName evidence="5">RND family efflux transporter MFP subunit</fullName>
    </submittedName>
</protein>
<feature type="domain" description="Multidrug resistance protein MdtA-like C-terminal permuted SH3" evidence="4">
    <location>
        <begin position="218"/>
        <end position="276"/>
    </location>
</feature>
<comment type="caution">
    <text evidence="5">The sequence shown here is derived from an EMBL/GenBank/DDBJ whole genome shotgun (WGS) entry which is preliminary data.</text>
</comment>
<accession>A0A368YAX0</accession>
<dbReference type="Proteomes" id="UP000252585">
    <property type="component" value="Unassembled WGS sequence"/>
</dbReference>
<dbReference type="PANTHER" id="PTHR30469">
    <property type="entry name" value="MULTIDRUG RESISTANCE PROTEIN MDTA"/>
    <property type="match status" value="1"/>
</dbReference>
<feature type="signal peptide" evidence="2">
    <location>
        <begin position="1"/>
        <end position="22"/>
    </location>
</feature>
<dbReference type="InterPro" id="IPR006143">
    <property type="entry name" value="RND_pump_MFP"/>
</dbReference>
<dbReference type="Pfam" id="PF00364">
    <property type="entry name" value="Biotin_lipoyl"/>
    <property type="match status" value="1"/>
</dbReference>
<dbReference type="InterPro" id="IPR011053">
    <property type="entry name" value="Single_hybrid_motif"/>
</dbReference>
<evidence type="ECO:0000259" key="3">
    <source>
        <dbReference type="Pfam" id="PF00364"/>
    </source>
</evidence>
<reference evidence="5 6" key="1">
    <citation type="submission" date="2018-07" db="EMBL/GenBank/DDBJ databases">
        <title>Genomic Encyclopedia of Type Strains, Phase IV (KMG-IV): sequencing the most valuable type-strain genomes for metagenomic binning, comparative biology and taxonomic classification.</title>
        <authorList>
            <person name="Goeker M."/>
        </authorList>
    </citation>
    <scope>NUCLEOTIDE SEQUENCE [LARGE SCALE GENOMIC DNA]</scope>
    <source>
        <strain evidence="5 6">DSM 27696</strain>
    </source>
</reference>
<evidence type="ECO:0000313" key="5">
    <source>
        <dbReference type="EMBL" id="RCW77411.1"/>
    </source>
</evidence>
<dbReference type="AlphaFoldDB" id="A0A368YAX0"/>
<gene>
    <name evidence="5" type="ORF">DFR57_101285</name>
</gene>
<dbReference type="RefSeq" id="WP_114351341.1">
    <property type="nucleotide sequence ID" value="NZ_QPJJ01000001.1"/>
</dbReference>
<dbReference type="InterPro" id="IPR058627">
    <property type="entry name" value="MdtA-like_C"/>
</dbReference>
<dbReference type="Gene3D" id="2.40.50.100">
    <property type="match status" value="1"/>
</dbReference>
<evidence type="ECO:0000256" key="2">
    <source>
        <dbReference type="SAM" id="SignalP"/>
    </source>
</evidence>
<dbReference type="EMBL" id="QPJJ01000001">
    <property type="protein sequence ID" value="RCW77411.1"/>
    <property type="molecule type" value="Genomic_DNA"/>
</dbReference>
<dbReference type="Pfam" id="PF25967">
    <property type="entry name" value="RND-MFP_C"/>
    <property type="match status" value="1"/>
</dbReference>